<dbReference type="Pfam" id="PF13439">
    <property type="entry name" value="Glyco_transf_4"/>
    <property type="match status" value="1"/>
</dbReference>
<name>A0A235BQN2_UNCW3</name>
<protein>
    <recommendedName>
        <fullName evidence="5">Glycosyl transferase family 1</fullName>
    </recommendedName>
</protein>
<accession>A0A235BQN2</accession>
<evidence type="ECO:0008006" key="5">
    <source>
        <dbReference type="Google" id="ProtNLM"/>
    </source>
</evidence>
<proteinExistence type="predicted"/>
<evidence type="ECO:0000313" key="4">
    <source>
        <dbReference type="Proteomes" id="UP000215215"/>
    </source>
</evidence>
<evidence type="ECO:0000313" key="3">
    <source>
        <dbReference type="EMBL" id="OYD13865.1"/>
    </source>
</evidence>
<dbReference type="InterPro" id="IPR028098">
    <property type="entry name" value="Glyco_trans_4-like_N"/>
</dbReference>
<gene>
    <name evidence="3" type="ORF">CH333_09640</name>
</gene>
<comment type="caution">
    <text evidence="3">The sequence shown here is derived from an EMBL/GenBank/DDBJ whole genome shotgun (WGS) entry which is preliminary data.</text>
</comment>
<dbReference type="AlphaFoldDB" id="A0A235BQN2"/>
<feature type="domain" description="Glycosyltransferase subfamily 4-like N-terminal" evidence="2">
    <location>
        <begin position="16"/>
        <end position="189"/>
    </location>
</feature>
<evidence type="ECO:0000259" key="1">
    <source>
        <dbReference type="Pfam" id="PF00534"/>
    </source>
</evidence>
<dbReference type="InterPro" id="IPR001296">
    <property type="entry name" value="Glyco_trans_1"/>
</dbReference>
<sequence length="404" mass="45679">MRIVIATDVFPPQIIGSSTVVYNLARGLVSKGYEVAVFAPSHKGFSRIEETEGIKIYRFTSIPVPYFKEARTSVTPITIFKRMRRIKPDIVHIHHPFIIGRSALMAAKKLHIPTVTTNHMLPESFFMLFPISNSFDRYRKNLDLTWKFIIGFLNRADAVISPTESGLAILKLHGLKPKGIAISNGIDPKQFSQKNDGEYLRDKYTLPSKPIILYTGRLSEEKRVDVLIRSIPYVLKRVNVHFLIVGEGLHKKSLERLACSLGVREHITFTGFLKTRDYPNVYSIADIYVMPSMCELQSITTLEALASGLPVVVAEKYALPELVHAGENGYLFEPGDHQDLADKVIKLLSNKKIIKMGKKSLEIARNHSLKSSIEKYEDIYKMVKGGDLYERTDREGIPYGTRVS</sequence>
<dbReference type="PANTHER" id="PTHR45947">
    <property type="entry name" value="SULFOQUINOVOSYL TRANSFERASE SQD2"/>
    <property type="match status" value="1"/>
</dbReference>
<organism evidence="3 4">
    <name type="scientific">candidate division WOR-3 bacterium JGI_Cruoil_03_44_89</name>
    <dbReference type="NCBI Taxonomy" id="1973748"/>
    <lineage>
        <taxon>Bacteria</taxon>
        <taxon>Bacteria division WOR-3</taxon>
    </lineage>
</organism>
<evidence type="ECO:0000259" key="2">
    <source>
        <dbReference type="Pfam" id="PF13439"/>
    </source>
</evidence>
<dbReference type="InterPro" id="IPR050194">
    <property type="entry name" value="Glycosyltransferase_grp1"/>
</dbReference>
<dbReference type="SUPFAM" id="SSF53756">
    <property type="entry name" value="UDP-Glycosyltransferase/glycogen phosphorylase"/>
    <property type="match status" value="1"/>
</dbReference>
<dbReference type="Proteomes" id="UP000215215">
    <property type="component" value="Unassembled WGS sequence"/>
</dbReference>
<dbReference type="GO" id="GO:0016757">
    <property type="term" value="F:glycosyltransferase activity"/>
    <property type="evidence" value="ECO:0007669"/>
    <property type="project" value="InterPro"/>
</dbReference>
<dbReference type="PANTHER" id="PTHR45947:SF3">
    <property type="entry name" value="SULFOQUINOVOSYL TRANSFERASE SQD2"/>
    <property type="match status" value="1"/>
</dbReference>
<reference evidence="3 4" key="1">
    <citation type="submission" date="2017-07" db="EMBL/GenBank/DDBJ databases">
        <title>Recovery of genomes from metagenomes via a dereplication, aggregation, and scoring strategy.</title>
        <authorList>
            <person name="Sieber C.M."/>
            <person name="Probst A.J."/>
            <person name="Sharrar A."/>
            <person name="Thomas B.C."/>
            <person name="Hess M."/>
            <person name="Tringe S.G."/>
            <person name="Banfield J.F."/>
        </authorList>
    </citation>
    <scope>NUCLEOTIDE SEQUENCE [LARGE SCALE GENOMIC DNA]</scope>
    <source>
        <strain evidence="3">JGI_Cruoil_03_44_89</strain>
    </source>
</reference>
<dbReference type="Gene3D" id="3.40.50.2000">
    <property type="entry name" value="Glycogen Phosphorylase B"/>
    <property type="match status" value="2"/>
</dbReference>
<dbReference type="Pfam" id="PF00534">
    <property type="entry name" value="Glycos_transf_1"/>
    <property type="match status" value="1"/>
</dbReference>
<feature type="domain" description="Glycosyl transferase family 1" evidence="1">
    <location>
        <begin position="203"/>
        <end position="352"/>
    </location>
</feature>
<dbReference type="EMBL" id="NOZQ01000212">
    <property type="protein sequence ID" value="OYD13865.1"/>
    <property type="molecule type" value="Genomic_DNA"/>
</dbReference>